<comment type="caution">
    <text evidence="1">The sequence shown here is derived from an EMBL/GenBank/DDBJ whole genome shotgun (WGS) entry which is preliminary data.</text>
</comment>
<accession>A0A3N6P0Y1</accession>
<keyword evidence="2" id="KW-1185">Reference proteome</keyword>
<protein>
    <submittedName>
        <fullName evidence="1">DUF563 domain-containing protein</fullName>
    </submittedName>
</protein>
<evidence type="ECO:0000313" key="2">
    <source>
        <dbReference type="Proteomes" id="UP000269154"/>
    </source>
</evidence>
<reference evidence="1 2" key="1">
    <citation type="journal article" date="2018" name="ACS Chem. Biol.">
        <title>Ketoreductase domain dysfunction expands chemodiversity: malyngamide biosynthesis in the cyanobacterium Okeania hirsuta.</title>
        <authorList>
            <person name="Moss N.A."/>
            <person name="Leao T."/>
            <person name="Rankin M."/>
            <person name="McCullough T.M."/>
            <person name="Qu P."/>
            <person name="Korobeynikov A."/>
            <person name="Smith J.L."/>
            <person name="Gerwick L."/>
            <person name="Gerwick W.H."/>
        </authorList>
    </citation>
    <scope>NUCLEOTIDE SEQUENCE [LARGE SCALE GENOMIC DNA]</scope>
    <source>
        <strain evidence="1 2">PAB10Feb10-1</strain>
    </source>
</reference>
<dbReference type="RefSeq" id="WP_124143241.1">
    <property type="nucleotide sequence ID" value="NZ_CAWOKI010000331.1"/>
</dbReference>
<dbReference type="Proteomes" id="UP000269154">
    <property type="component" value="Unassembled WGS sequence"/>
</dbReference>
<dbReference type="EMBL" id="RCBY01000001">
    <property type="protein sequence ID" value="RQH57580.1"/>
    <property type="molecule type" value="Genomic_DNA"/>
</dbReference>
<proteinExistence type="predicted"/>
<gene>
    <name evidence="1" type="ORF">D5R40_00100</name>
</gene>
<dbReference type="AlphaFoldDB" id="A0A3N6P0Y1"/>
<organism evidence="1 2">
    <name type="scientific">Okeania hirsuta</name>
    <dbReference type="NCBI Taxonomy" id="1458930"/>
    <lineage>
        <taxon>Bacteria</taxon>
        <taxon>Bacillati</taxon>
        <taxon>Cyanobacteriota</taxon>
        <taxon>Cyanophyceae</taxon>
        <taxon>Oscillatoriophycideae</taxon>
        <taxon>Oscillatoriales</taxon>
        <taxon>Microcoleaceae</taxon>
        <taxon>Okeania</taxon>
    </lineage>
</organism>
<evidence type="ECO:0000313" key="1">
    <source>
        <dbReference type="EMBL" id="RQH57580.1"/>
    </source>
</evidence>
<name>A0A3N6P0Y1_9CYAN</name>
<sequence>MFKIHNAIVKPIQIQEQHNKWSGGVVFPNNMPEIFRHRRSNINLDQEKIFRDQRGGSLEQEIVYLDQFIEVNKKNNLGSDNSDTHQIDSSKTYHGTYIYGGPFHPHFGHALTESIHRLWAFDISIHNGIVFTISQPPNTSLAEYTFPLWFTQILEIIGIPLAKCVLVTNNDCIFENLIIPEPGSELTLGQKKWYFSYLEKLQHRIFELTNNLRKDQPQRLF</sequence>
<dbReference type="OrthoDB" id="6326745at2"/>